<dbReference type="InterPro" id="IPR050266">
    <property type="entry name" value="AB_hydrolase_sf"/>
</dbReference>
<proteinExistence type="predicted"/>
<dbReference type="PANTHER" id="PTHR43798:SF5">
    <property type="entry name" value="MONOACYLGLYCEROL LIPASE ABHD6"/>
    <property type="match status" value="1"/>
</dbReference>
<dbReference type="GO" id="GO:0005811">
    <property type="term" value="C:lipid droplet"/>
    <property type="evidence" value="ECO:0007669"/>
    <property type="project" value="EnsemblFungi"/>
</dbReference>
<organism evidence="2 3">
    <name type="scientific">Naumovozyma castellii</name>
    <name type="common">Yeast</name>
    <name type="synonym">Saccharomyces castellii</name>
    <dbReference type="NCBI Taxonomy" id="27288"/>
    <lineage>
        <taxon>Eukaryota</taxon>
        <taxon>Fungi</taxon>
        <taxon>Dikarya</taxon>
        <taxon>Ascomycota</taxon>
        <taxon>Saccharomycotina</taxon>
        <taxon>Saccharomycetes</taxon>
        <taxon>Saccharomycetales</taxon>
        <taxon>Saccharomycetaceae</taxon>
        <taxon>Naumovozyma</taxon>
    </lineage>
</organism>
<name>G0VBI4_NAUCA</name>
<dbReference type="GeneID" id="96901870"/>
<evidence type="ECO:0000313" key="3">
    <source>
        <dbReference type="Proteomes" id="UP000001640"/>
    </source>
</evidence>
<evidence type="ECO:0000259" key="1">
    <source>
        <dbReference type="Pfam" id="PF00561"/>
    </source>
</evidence>
<dbReference type="InParanoid" id="G0VBI4"/>
<dbReference type="eggNOG" id="ENOG502QVGS">
    <property type="taxonomic scope" value="Eukaryota"/>
</dbReference>
<dbReference type="FunCoup" id="G0VBI4">
    <property type="interactions" value="31"/>
</dbReference>
<sequence length="363" mass="41807">MDIIKEACNLEGQPLSKKNVQQIVNSYVDGPTLVKEVLQPENQADFRTTFITNFESYVKINGKKLRVCHNFQNGKFVNDGHPLHLFIHGLGGSLGQFEPLLRLTHLKGKKFLTLDLPGFGQSDELESYSMKSVIETIRSVVDLATGNQKSLGENTQLKLILTGHSMGCYLCLHFFETYSKNYDIRKIALLSPPKPIMTSLSKRNYWTQWALWGVFKLPFIFDLYRNYFDQTRGLSSSGMKRFFFNNDPNDYDLRYRKLWQFHSNVQNKSRSVVGYLLGWDAINWEKVNTLVDKNDKQGSDLHVLVFLGKNDQVTLPEDVKQFYESFENKNNTKLIEIPNCSHTLCFDAPLVVCELFSENVLTE</sequence>
<dbReference type="EMBL" id="HE576753">
    <property type="protein sequence ID" value="CCC68310.1"/>
    <property type="molecule type" value="Genomic_DNA"/>
</dbReference>
<reference key="2">
    <citation type="submission" date="2011-08" db="EMBL/GenBank/DDBJ databases">
        <title>Genome sequence of Naumovozyma castellii.</title>
        <authorList>
            <person name="Gordon J.L."/>
            <person name="Armisen D."/>
            <person name="Proux-Wera E."/>
            <person name="OhEigeartaigh S.S."/>
            <person name="Byrne K.P."/>
            <person name="Wolfe K.H."/>
        </authorList>
    </citation>
    <scope>NUCLEOTIDE SEQUENCE</scope>
    <source>
        <strain>Type strain:CBS 4309</strain>
    </source>
</reference>
<dbReference type="RefSeq" id="XP_003674684.1">
    <property type="nucleotide sequence ID" value="XM_003674636.1"/>
</dbReference>
<dbReference type="InterPro" id="IPR000073">
    <property type="entry name" value="AB_hydrolase_1"/>
</dbReference>
<keyword evidence="3" id="KW-1185">Reference proteome</keyword>
<evidence type="ECO:0000313" key="2">
    <source>
        <dbReference type="EMBL" id="CCC68310.1"/>
    </source>
</evidence>
<dbReference type="InterPro" id="IPR029058">
    <property type="entry name" value="AB_hydrolase_fold"/>
</dbReference>
<dbReference type="Gene3D" id="3.40.50.1820">
    <property type="entry name" value="alpha/beta hydrolase"/>
    <property type="match status" value="1"/>
</dbReference>
<dbReference type="Pfam" id="PF00561">
    <property type="entry name" value="Abhydrolase_1"/>
    <property type="match status" value="1"/>
</dbReference>
<dbReference type="GO" id="GO:0016020">
    <property type="term" value="C:membrane"/>
    <property type="evidence" value="ECO:0007669"/>
    <property type="project" value="TreeGrafter"/>
</dbReference>
<gene>
    <name evidence="2" type="primary">NCAS0B02260</name>
    <name evidence="2" type="ordered locus">NCAS_0B02260</name>
</gene>
<dbReference type="OrthoDB" id="428974at2759"/>
<accession>G0VBI4</accession>
<dbReference type="GO" id="GO:0055088">
    <property type="term" value="P:lipid homeostasis"/>
    <property type="evidence" value="ECO:0007669"/>
    <property type="project" value="EnsemblFungi"/>
</dbReference>
<feature type="domain" description="AB hydrolase-1" evidence="1">
    <location>
        <begin position="85"/>
        <end position="349"/>
    </location>
</feature>
<dbReference type="HOGENOM" id="CLU_068926_0_0_1"/>
<reference evidence="2 3" key="1">
    <citation type="journal article" date="2011" name="Proc. Natl. Acad. Sci. U.S.A.">
        <title>Evolutionary erosion of yeast sex chromosomes by mating-type switching accidents.</title>
        <authorList>
            <person name="Gordon J.L."/>
            <person name="Armisen D."/>
            <person name="Proux-Wera E."/>
            <person name="Oheigeartaigh S.S."/>
            <person name="Byrne K.P."/>
            <person name="Wolfe K.H."/>
        </authorList>
    </citation>
    <scope>NUCLEOTIDE SEQUENCE [LARGE SCALE GENOMIC DNA]</scope>
    <source>
        <strain evidence="3">ATCC 76901 / BCRC 22586 / CBS 4309 / NBRC 1992 / NRRL Y-12630</strain>
    </source>
</reference>
<dbReference type="STRING" id="1064592.G0VBI4"/>
<dbReference type="KEGG" id="ncs:NCAS_0B02260"/>
<dbReference type="OMA" id="YRKLWQF"/>
<dbReference type="GO" id="GO:0047372">
    <property type="term" value="F:monoacylglycerol lipase activity"/>
    <property type="evidence" value="ECO:0007669"/>
    <property type="project" value="TreeGrafter"/>
</dbReference>
<dbReference type="GO" id="GO:0046464">
    <property type="term" value="P:acylglycerol catabolic process"/>
    <property type="evidence" value="ECO:0007669"/>
    <property type="project" value="TreeGrafter"/>
</dbReference>
<dbReference type="SUPFAM" id="SSF53474">
    <property type="entry name" value="alpha/beta-Hydrolases"/>
    <property type="match status" value="1"/>
</dbReference>
<dbReference type="Proteomes" id="UP000001640">
    <property type="component" value="Chromosome 2"/>
</dbReference>
<protein>
    <recommendedName>
        <fullName evidence="1">AB hydrolase-1 domain-containing protein</fullName>
    </recommendedName>
</protein>
<dbReference type="GO" id="GO:0004806">
    <property type="term" value="F:triacylglycerol lipase activity"/>
    <property type="evidence" value="ECO:0007669"/>
    <property type="project" value="EnsemblFungi"/>
</dbReference>
<dbReference type="PANTHER" id="PTHR43798">
    <property type="entry name" value="MONOACYLGLYCEROL LIPASE"/>
    <property type="match status" value="1"/>
</dbReference>
<dbReference type="AlphaFoldDB" id="G0VBI4"/>